<dbReference type="Proteomes" id="UP000462362">
    <property type="component" value="Unassembled WGS sequence"/>
</dbReference>
<dbReference type="PANTHER" id="PTHR11070:SF17">
    <property type="entry name" value="DNA HELICASE IV"/>
    <property type="match status" value="1"/>
</dbReference>
<dbReference type="AlphaFoldDB" id="A0A6I3S414"/>
<comment type="caution">
    <text evidence="1">The sequence shown here is derived from an EMBL/GenBank/DDBJ whole genome shotgun (WGS) entry which is preliminary data.</text>
</comment>
<dbReference type="InterPro" id="IPR027417">
    <property type="entry name" value="P-loop_NTPase"/>
</dbReference>
<name>A0A6I3S414_9BURK</name>
<dbReference type="PANTHER" id="PTHR11070">
    <property type="entry name" value="UVRD / RECB / PCRA DNA HELICASE FAMILY MEMBER"/>
    <property type="match status" value="1"/>
</dbReference>
<dbReference type="Gene3D" id="3.40.50.300">
    <property type="entry name" value="P-loop containing nucleotide triphosphate hydrolases"/>
    <property type="match status" value="2"/>
</dbReference>
<dbReference type="GO" id="GO:0005829">
    <property type="term" value="C:cytosol"/>
    <property type="evidence" value="ECO:0007669"/>
    <property type="project" value="TreeGrafter"/>
</dbReference>
<dbReference type="GO" id="GO:0000725">
    <property type="term" value="P:recombinational repair"/>
    <property type="evidence" value="ECO:0007669"/>
    <property type="project" value="TreeGrafter"/>
</dbReference>
<protein>
    <submittedName>
        <fullName evidence="1">AAA family ATPase</fullName>
    </submittedName>
</protein>
<proteinExistence type="predicted"/>
<dbReference type="SUPFAM" id="SSF52540">
    <property type="entry name" value="P-loop containing nucleoside triphosphate hydrolases"/>
    <property type="match status" value="1"/>
</dbReference>
<gene>
    <name evidence="1" type="ORF">GMD42_11510</name>
</gene>
<organism evidence="1 2">
    <name type="scientific">Parasutterella excrementihominis</name>
    <dbReference type="NCBI Taxonomy" id="487175"/>
    <lineage>
        <taxon>Bacteria</taxon>
        <taxon>Pseudomonadati</taxon>
        <taxon>Pseudomonadota</taxon>
        <taxon>Betaproteobacteria</taxon>
        <taxon>Burkholderiales</taxon>
        <taxon>Sutterellaceae</taxon>
        <taxon>Parasutterella</taxon>
    </lineage>
</organism>
<accession>A0A6I3S414</accession>
<dbReference type="EMBL" id="WNCL01000054">
    <property type="protein sequence ID" value="MTU44214.1"/>
    <property type="molecule type" value="Genomic_DNA"/>
</dbReference>
<reference evidence="1 2" key="1">
    <citation type="journal article" date="2019" name="Nat. Med.">
        <title>A library of human gut bacterial isolates paired with longitudinal multiomics data enables mechanistic microbiome research.</title>
        <authorList>
            <person name="Poyet M."/>
            <person name="Groussin M."/>
            <person name="Gibbons S.M."/>
            <person name="Avila-Pacheco J."/>
            <person name="Jiang X."/>
            <person name="Kearney S.M."/>
            <person name="Perrotta A.R."/>
            <person name="Berdy B."/>
            <person name="Zhao S."/>
            <person name="Lieberman T.D."/>
            <person name="Swanson P.K."/>
            <person name="Smith M."/>
            <person name="Roesemann S."/>
            <person name="Alexander J.E."/>
            <person name="Rich S.A."/>
            <person name="Livny J."/>
            <person name="Vlamakis H."/>
            <person name="Clish C."/>
            <person name="Bullock K."/>
            <person name="Deik A."/>
            <person name="Scott J."/>
            <person name="Pierce K.A."/>
            <person name="Xavier R.J."/>
            <person name="Alm E.J."/>
        </authorList>
    </citation>
    <scope>NUCLEOTIDE SEQUENCE [LARGE SCALE GENOMIC DNA]</scope>
    <source>
        <strain evidence="1 2">BIOML-A2</strain>
    </source>
</reference>
<dbReference type="GO" id="GO:0043138">
    <property type="term" value="F:3'-5' DNA helicase activity"/>
    <property type="evidence" value="ECO:0007669"/>
    <property type="project" value="TreeGrafter"/>
</dbReference>
<dbReference type="GO" id="GO:0003677">
    <property type="term" value="F:DNA binding"/>
    <property type="evidence" value="ECO:0007669"/>
    <property type="project" value="InterPro"/>
</dbReference>
<evidence type="ECO:0000313" key="2">
    <source>
        <dbReference type="Proteomes" id="UP000462362"/>
    </source>
</evidence>
<sequence length="505" mass="58252">MLKEHIKNFLSEKASVLIAPAGHGKTHFITECLSQASDEKPFLILTHTHAGIDSLKNKFQTNKIPGNKYVLETISGFSQRIVTNILGEASLPSIDDKNRHYFSETLKLCSDLLQKRQVKFVISLSYSRIFVDEYQDCTFSQHSLLMTLLGSLPLHLLGDPLQGIYNFGDEPLVDFDKDLTAFRKFNFLNTPWRWQSNNERLGRLILSMRNKLEEGKPVELLEHSEFDFYIRDFPQLKEEYKPEAYKSLFKAIKYFEQKNQSVLVIYPIHKQENGRMVGLLDDRLKLNSYLGQQLKVLDAIDENVYYEAALCAVRVLVGGEAYLKHFHDLLVKLKFNKSGLNNWLDRSGKPKNKRNPDEKRYSEKLKELFTNLKTRRSPDNLLSLLTFFASLPKVSKKHPPLYYSLLRALENSTISGQSIHDEMVHVKNCQRIRGNRNSRKCIGTTLLTKGLEFDAVIIWGAHRFIDRKNFYVAISRAKKSLVIYTSDKILSFATEENKGRTGDCK</sequence>
<dbReference type="GO" id="GO:0005524">
    <property type="term" value="F:ATP binding"/>
    <property type="evidence" value="ECO:0007669"/>
    <property type="project" value="InterPro"/>
</dbReference>
<dbReference type="RefSeq" id="WP_155168359.1">
    <property type="nucleotide sequence ID" value="NZ_DBFJNL010000072.1"/>
</dbReference>
<dbReference type="Pfam" id="PF13245">
    <property type="entry name" value="AAA_19"/>
    <property type="match status" value="1"/>
</dbReference>
<evidence type="ECO:0000313" key="1">
    <source>
        <dbReference type="EMBL" id="MTU44214.1"/>
    </source>
</evidence>
<dbReference type="InterPro" id="IPR000212">
    <property type="entry name" value="DNA_helicase_UvrD/REP"/>
</dbReference>